<protein>
    <submittedName>
        <fullName evidence="2">Uncharacterized protein</fullName>
    </submittedName>
</protein>
<organism evidence="2 3">
    <name type="scientific">Escallonia rubra</name>
    <dbReference type="NCBI Taxonomy" id="112253"/>
    <lineage>
        <taxon>Eukaryota</taxon>
        <taxon>Viridiplantae</taxon>
        <taxon>Streptophyta</taxon>
        <taxon>Embryophyta</taxon>
        <taxon>Tracheophyta</taxon>
        <taxon>Spermatophyta</taxon>
        <taxon>Magnoliopsida</taxon>
        <taxon>eudicotyledons</taxon>
        <taxon>Gunneridae</taxon>
        <taxon>Pentapetalae</taxon>
        <taxon>asterids</taxon>
        <taxon>campanulids</taxon>
        <taxon>Escalloniales</taxon>
        <taxon>Escalloniaceae</taxon>
        <taxon>Escallonia</taxon>
    </lineage>
</organism>
<dbReference type="AlphaFoldDB" id="A0AA88ULX3"/>
<sequence>MSPQESEAQATPQRTPNGEEKKEKRGTFAIALTRKEIEEDVFAMTGARPSRTAYDDEMINKQQCPEFQVPEHDHFHIVGRTLRVRNIGHGFHCPHTNMPVLTHNLGKNVIWTTIILGQ</sequence>
<keyword evidence="3" id="KW-1185">Reference proteome</keyword>
<dbReference type="InterPro" id="IPR012438">
    <property type="entry name" value="DUF1639"/>
</dbReference>
<feature type="compositionally biased region" description="Basic and acidic residues" evidence="1">
    <location>
        <begin position="17"/>
        <end position="26"/>
    </location>
</feature>
<comment type="caution">
    <text evidence="2">The sequence shown here is derived from an EMBL/GenBank/DDBJ whole genome shotgun (WGS) entry which is preliminary data.</text>
</comment>
<gene>
    <name evidence="2" type="ORF">RJ640_012618</name>
</gene>
<evidence type="ECO:0000313" key="3">
    <source>
        <dbReference type="Proteomes" id="UP001187471"/>
    </source>
</evidence>
<dbReference type="EMBL" id="JAVXUO010001679">
    <property type="protein sequence ID" value="KAK2980087.1"/>
    <property type="molecule type" value="Genomic_DNA"/>
</dbReference>
<feature type="compositionally biased region" description="Polar residues" evidence="1">
    <location>
        <begin position="1"/>
        <end position="16"/>
    </location>
</feature>
<evidence type="ECO:0000256" key="1">
    <source>
        <dbReference type="SAM" id="MobiDB-lite"/>
    </source>
</evidence>
<dbReference type="Pfam" id="PF07797">
    <property type="entry name" value="DUF1639"/>
    <property type="match status" value="1"/>
</dbReference>
<dbReference type="Proteomes" id="UP001187471">
    <property type="component" value="Unassembled WGS sequence"/>
</dbReference>
<reference evidence="2" key="1">
    <citation type="submission" date="2022-12" db="EMBL/GenBank/DDBJ databases">
        <title>Draft genome assemblies for two species of Escallonia (Escalloniales).</title>
        <authorList>
            <person name="Chanderbali A."/>
            <person name="Dervinis C."/>
            <person name="Anghel I."/>
            <person name="Soltis D."/>
            <person name="Soltis P."/>
            <person name="Zapata F."/>
        </authorList>
    </citation>
    <scope>NUCLEOTIDE SEQUENCE</scope>
    <source>
        <strain evidence="2">UCBG92.1500</strain>
        <tissue evidence="2">Leaf</tissue>
    </source>
</reference>
<accession>A0AA88ULX3</accession>
<feature type="region of interest" description="Disordered" evidence="1">
    <location>
        <begin position="1"/>
        <end position="26"/>
    </location>
</feature>
<proteinExistence type="predicted"/>
<name>A0AA88ULX3_9ASTE</name>
<evidence type="ECO:0000313" key="2">
    <source>
        <dbReference type="EMBL" id="KAK2980087.1"/>
    </source>
</evidence>